<gene>
    <name evidence="1" type="ORF">V2K49_42360</name>
</gene>
<evidence type="ECO:0000313" key="2">
    <source>
        <dbReference type="Proteomes" id="UP001354649"/>
    </source>
</evidence>
<accession>A0ABD5JPB6</accession>
<proteinExistence type="predicted"/>
<dbReference type="AlphaFoldDB" id="A0ABD5JPB6"/>
<name>A0ABD5JPB6_9ACTN</name>
<organism evidence="1 2">
    <name type="scientific">Streptomyces antimycoticus</name>
    <dbReference type="NCBI Taxonomy" id="68175"/>
    <lineage>
        <taxon>Bacteria</taxon>
        <taxon>Bacillati</taxon>
        <taxon>Actinomycetota</taxon>
        <taxon>Actinomycetes</taxon>
        <taxon>Kitasatosporales</taxon>
        <taxon>Streptomycetaceae</taxon>
        <taxon>Streptomyces</taxon>
        <taxon>Streptomyces violaceusniger group</taxon>
    </lineage>
</organism>
<reference evidence="1 2" key="1">
    <citation type="submission" date="2023-11" db="EMBL/GenBank/DDBJ databases">
        <title>30 novel species of actinomycetes from the DSMZ collection.</title>
        <authorList>
            <person name="Nouioui I."/>
        </authorList>
    </citation>
    <scope>NUCLEOTIDE SEQUENCE [LARGE SCALE GENOMIC DNA]</scope>
    <source>
        <strain evidence="1 2">DSM 41602</strain>
    </source>
</reference>
<comment type="caution">
    <text evidence="1">The sequence shown here is derived from an EMBL/GenBank/DDBJ whole genome shotgun (WGS) entry which is preliminary data.</text>
</comment>
<dbReference type="Proteomes" id="UP001354649">
    <property type="component" value="Unassembled WGS sequence"/>
</dbReference>
<dbReference type="EMBL" id="JAZBJQ010000050">
    <property type="protein sequence ID" value="MEE4589581.1"/>
    <property type="molecule type" value="Genomic_DNA"/>
</dbReference>
<protein>
    <submittedName>
        <fullName evidence="1">Uncharacterized protein</fullName>
    </submittedName>
</protein>
<evidence type="ECO:0000313" key="1">
    <source>
        <dbReference type="EMBL" id="MEE4589581.1"/>
    </source>
</evidence>
<sequence length="85" mass="9444">MLLDVHAMNQTPEELEKCRGTVGLLIAHPLPHLRNSSPFLMLQRGRKSKTINGIGHAVNLLCPVDVRDLLCLSELVYQCVELLNG</sequence>
<dbReference type="RefSeq" id="WP_125760368.1">
    <property type="nucleotide sequence ID" value="NZ_JBEYSQ010000013.1"/>
</dbReference>